<sequence>MDTRHSDPSTGHSEHWDPTRPGDDPNLGPKYSIDDPECWNVEDPRCYRPGGLHPIELGDCLGGGGRFRVVHKLGHGGFSTVWLCHDKLSQKWRAVKVLAAHASKPESCIELKACRFLSGFDPQVLEHHHILSPLETFWLQGPNGRHLCLVLPFLGPSLQGGLAHSYGHFPSLLKDICFQLVTAMDFLHRNNLCHGDFRGDNIMFRLADGVDSWPEVDIMKLLGEPEEVTLWANWDGPEAEMEAPDSLVNRASVPLNRCGICSTDVDIADFGVSYNVSDPPEMTGIPFPLQSPEEILGVPPLGFPADLWALASTIYEIRLGSLPFLPDDRAYKRLVGMVLRMEFTMGPLPAQFRPAWKELGMEFANDEEDLSLSVTWNGKVNLDDDDTPRNLEPPFNHIDRAIISETQRLGLNRAQAEEIMCQEYRVSKLMPGYTRYKHVLGEAWPANYLYRIDEREVDQLVDLFKSVFKWNPDSRARTKDLLNHPWFEGRN</sequence>
<name>A0AAE0WYR6_9PEZI</name>
<keyword evidence="8 15" id="KW-0547">Nucleotide-binding</keyword>
<dbReference type="AlphaFoldDB" id="A0AAE0WYR6"/>
<evidence type="ECO:0000256" key="8">
    <source>
        <dbReference type="ARBA" id="ARBA00022741"/>
    </source>
</evidence>
<dbReference type="InterPro" id="IPR051175">
    <property type="entry name" value="CLK_kinases"/>
</dbReference>
<evidence type="ECO:0000256" key="11">
    <source>
        <dbReference type="ARBA" id="ARBA00030980"/>
    </source>
</evidence>
<dbReference type="SUPFAM" id="SSF56112">
    <property type="entry name" value="Protein kinase-like (PK-like)"/>
    <property type="match status" value="1"/>
</dbReference>
<dbReference type="PROSITE" id="PS50011">
    <property type="entry name" value="PROTEIN_KINASE_DOM"/>
    <property type="match status" value="1"/>
</dbReference>
<evidence type="ECO:0000256" key="10">
    <source>
        <dbReference type="ARBA" id="ARBA00022840"/>
    </source>
</evidence>
<feature type="non-terminal residue" evidence="18">
    <location>
        <position position="491"/>
    </location>
</feature>
<evidence type="ECO:0000256" key="15">
    <source>
        <dbReference type="PROSITE-ProRule" id="PRU10141"/>
    </source>
</evidence>
<dbReference type="PANTHER" id="PTHR45646:SF11">
    <property type="entry name" value="SERINE_THREONINE-PROTEIN KINASE DOA"/>
    <property type="match status" value="1"/>
</dbReference>
<dbReference type="Gene3D" id="3.30.200.20">
    <property type="entry name" value="Phosphorylase Kinase, domain 1"/>
    <property type="match status" value="1"/>
</dbReference>
<evidence type="ECO:0000256" key="2">
    <source>
        <dbReference type="ARBA" id="ARBA00011534"/>
    </source>
</evidence>
<comment type="function">
    <text evidence="1">Component of the EKC/KEOPS complex that is required for the formation of a threonylcarbamoyl group on adenosine at position 37 (t(6)A37) in tRNAs that read codons beginning with adenine. The complex is probably involved in the transfer of the threonylcarbamoyl moiety of threonylcarbamoyl-AMP (TC-AMP) to the N6 group of A37. BUD32 has ATPase activity in the context of the EKC/KEOPS complex and likely plays a supporting role to the catalytic subunit KAE1. The EKC/KEOPS complex also promotes both telomere uncapping and telomere elongation. The complex is required for efficient recruitment of transcriptional coactivators.</text>
</comment>
<evidence type="ECO:0000259" key="17">
    <source>
        <dbReference type="PROSITE" id="PS50011"/>
    </source>
</evidence>
<comment type="catalytic activity">
    <reaction evidence="13">
        <text>L-threonyl-[protein] + ATP = O-phospho-L-threonyl-[protein] + ADP + H(+)</text>
        <dbReference type="Rhea" id="RHEA:46608"/>
        <dbReference type="Rhea" id="RHEA-COMP:11060"/>
        <dbReference type="Rhea" id="RHEA-COMP:11605"/>
        <dbReference type="ChEBI" id="CHEBI:15378"/>
        <dbReference type="ChEBI" id="CHEBI:30013"/>
        <dbReference type="ChEBI" id="CHEBI:30616"/>
        <dbReference type="ChEBI" id="CHEBI:61977"/>
        <dbReference type="ChEBI" id="CHEBI:456216"/>
        <dbReference type="EC" id="2.7.11.1"/>
    </reaction>
</comment>
<dbReference type="SMART" id="SM00220">
    <property type="entry name" value="S_TKc"/>
    <property type="match status" value="1"/>
</dbReference>
<dbReference type="EC" id="2.7.11.1" evidence="3"/>
<feature type="region of interest" description="Disordered" evidence="16">
    <location>
        <begin position="1"/>
        <end position="29"/>
    </location>
</feature>
<dbReference type="EMBL" id="JAULSO010000008">
    <property type="protein sequence ID" value="KAK3681040.1"/>
    <property type="molecule type" value="Genomic_DNA"/>
</dbReference>
<keyword evidence="19" id="KW-1185">Reference proteome</keyword>
<keyword evidence="10 15" id="KW-0067">ATP-binding</keyword>
<evidence type="ECO:0000313" key="19">
    <source>
        <dbReference type="Proteomes" id="UP001270362"/>
    </source>
</evidence>
<comment type="caution">
    <text evidence="18">The sequence shown here is derived from an EMBL/GenBank/DDBJ whole genome shotgun (WGS) entry which is preliminary data.</text>
</comment>
<reference evidence="18" key="1">
    <citation type="journal article" date="2023" name="Mol. Phylogenet. Evol.">
        <title>Genome-scale phylogeny and comparative genomics of the fungal order Sordariales.</title>
        <authorList>
            <person name="Hensen N."/>
            <person name="Bonometti L."/>
            <person name="Westerberg I."/>
            <person name="Brannstrom I.O."/>
            <person name="Guillou S."/>
            <person name="Cros-Aarteil S."/>
            <person name="Calhoun S."/>
            <person name="Haridas S."/>
            <person name="Kuo A."/>
            <person name="Mondo S."/>
            <person name="Pangilinan J."/>
            <person name="Riley R."/>
            <person name="LaButti K."/>
            <person name="Andreopoulos B."/>
            <person name="Lipzen A."/>
            <person name="Chen C."/>
            <person name="Yan M."/>
            <person name="Daum C."/>
            <person name="Ng V."/>
            <person name="Clum A."/>
            <person name="Steindorff A."/>
            <person name="Ohm R.A."/>
            <person name="Martin F."/>
            <person name="Silar P."/>
            <person name="Natvig D.O."/>
            <person name="Lalanne C."/>
            <person name="Gautier V."/>
            <person name="Ament-Velasquez S.L."/>
            <person name="Kruys A."/>
            <person name="Hutchinson M.I."/>
            <person name="Powell A.J."/>
            <person name="Barry K."/>
            <person name="Miller A.N."/>
            <person name="Grigoriev I.V."/>
            <person name="Debuchy R."/>
            <person name="Gladieux P."/>
            <person name="Hiltunen Thoren M."/>
            <person name="Johannesson H."/>
        </authorList>
    </citation>
    <scope>NUCLEOTIDE SEQUENCE</scope>
    <source>
        <strain evidence="18">CBS 314.62</strain>
    </source>
</reference>
<feature type="domain" description="Protein kinase" evidence="17">
    <location>
        <begin position="67"/>
        <end position="487"/>
    </location>
</feature>
<gene>
    <name evidence="18" type="ORF">B0T22DRAFT_388513</name>
</gene>
<dbReference type="Proteomes" id="UP001270362">
    <property type="component" value="Unassembled WGS sequence"/>
</dbReference>
<feature type="binding site" evidence="15">
    <location>
        <position position="96"/>
    </location>
    <ligand>
        <name>ATP</name>
        <dbReference type="ChEBI" id="CHEBI:30616"/>
    </ligand>
</feature>
<dbReference type="InterPro" id="IPR011009">
    <property type="entry name" value="Kinase-like_dom_sf"/>
</dbReference>
<dbReference type="GO" id="GO:0004674">
    <property type="term" value="F:protein serine/threonine kinase activity"/>
    <property type="evidence" value="ECO:0007669"/>
    <property type="project" value="UniProtKB-KW"/>
</dbReference>
<proteinExistence type="predicted"/>
<evidence type="ECO:0000256" key="5">
    <source>
        <dbReference type="ARBA" id="ARBA00019973"/>
    </source>
</evidence>
<evidence type="ECO:0000256" key="14">
    <source>
        <dbReference type="ARBA" id="ARBA00048679"/>
    </source>
</evidence>
<evidence type="ECO:0000256" key="16">
    <source>
        <dbReference type="SAM" id="MobiDB-lite"/>
    </source>
</evidence>
<evidence type="ECO:0000313" key="18">
    <source>
        <dbReference type="EMBL" id="KAK3681040.1"/>
    </source>
</evidence>
<comment type="subunit">
    <text evidence="2">Component of the EKC/KEOPS complex composed of at least BUD32, CGI121, GON7, KAE1 and PCC1; the whole complex dimerizes.</text>
</comment>
<reference evidence="18" key="2">
    <citation type="submission" date="2023-06" db="EMBL/GenBank/DDBJ databases">
        <authorList>
            <consortium name="Lawrence Berkeley National Laboratory"/>
            <person name="Haridas S."/>
            <person name="Hensen N."/>
            <person name="Bonometti L."/>
            <person name="Westerberg I."/>
            <person name="Brannstrom I.O."/>
            <person name="Guillou S."/>
            <person name="Cros-Aarteil S."/>
            <person name="Calhoun S."/>
            <person name="Kuo A."/>
            <person name="Mondo S."/>
            <person name="Pangilinan J."/>
            <person name="Riley R."/>
            <person name="Labutti K."/>
            <person name="Andreopoulos B."/>
            <person name="Lipzen A."/>
            <person name="Chen C."/>
            <person name="Yanf M."/>
            <person name="Daum C."/>
            <person name="Ng V."/>
            <person name="Clum A."/>
            <person name="Steindorff A."/>
            <person name="Ohm R."/>
            <person name="Martin F."/>
            <person name="Silar P."/>
            <person name="Natvig D."/>
            <person name="Lalanne C."/>
            <person name="Gautier V."/>
            <person name="Ament-Velasquez S.L."/>
            <person name="Kruys A."/>
            <person name="Hutchinson M.I."/>
            <person name="Powell A.J."/>
            <person name="Barry K."/>
            <person name="Miller A.N."/>
            <person name="Grigoriev I.V."/>
            <person name="Debuchy R."/>
            <person name="Gladieux P."/>
            <person name="Thoren M.H."/>
            <person name="Johannesson H."/>
        </authorList>
    </citation>
    <scope>NUCLEOTIDE SEQUENCE</scope>
    <source>
        <strain evidence="18">CBS 314.62</strain>
    </source>
</reference>
<dbReference type="GO" id="GO:0005524">
    <property type="term" value="F:ATP binding"/>
    <property type="evidence" value="ECO:0007669"/>
    <property type="project" value="UniProtKB-UniRule"/>
</dbReference>
<keyword evidence="7" id="KW-0808">Transferase</keyword>
<dbReference type="Gene3D" id="1.10.510.10">
    <property type="entry name" value="Transferase(Phosphotransferase) domain 1"/>
    <property type="match status" value="1"/>
</dbReference>
<dbReference type="PANTHER" id="PTHR45646">
    <property type="entry name" value="SERINE/THREONINE-PROTEIN KINASE DOA-RELATED"/>
    <property type="match status" value="1"/>
</dbReference>
<protein>
    <recommendedName>
        <fullName evidence="5">EKC/KEOPS complex subunit BUD32</fullName>
        <ecNumber evidence="3">2.7.11.1</ecNumber>
    </recommendedName>
    <alternativeName>
        <fullName evidence="11 12">Atypical Serine/threonine protein kinase BUD32</fullName>
    </alternativeName>
    <alternativeName>
        <fullName evidence="4">EKC/KEOPS complex subunit bud32</fullName>
    </alternativeName>
</protein>
<dbReference type="Pfam" id="PF00069">
    <property type="entry name" value="Pkinase"/>
    <property type="match status" value="1"/>
</dbReference>
<dbReference type="InterPro" id="IPR008266">
    <property type="entry name" value="Tyr_kinase_AS"/>
</dbReference>
<organism evidence="18 19">
    <name type="scientific">Podospora appendiculata</name>
    <dbReference type="NCBI Taxonomy" id="314037"/>
    <lineage>
        <taxon>Eukaryota</taxon>
        <taxon>Fungi</taxon>
        <taxon>Dikarya</taxon>
        <taxon>Ascomycota</taxon>
        <taxon>Pezizomycotina</taxon>
        <taxon>Sordariomycetes</taxon>
        <taxon>Sordariomycetidae</taxon>
        <taxon>Sordariales</taxon>
        <taxon>Podosporaceae</taxon>
        <taxon>Podospora</taxon>
    </lineage>
</organism>
<evidence type="ECO:0000256" key="3">
    <source>
        <dbReference type="ARBA" id="ARBA00012513"/>
    </source>
</evidence>
<evidence type="ECO:0000256" key="9">
    <source>
        <dbReference type="ARBA" id="ARBA00022777"/>
    </source>
</evidence>
<evidence type="ECO:0000256" key="7">
    <source>
        <dbReference type="ARBA" id="ARBA00022679"/>
    </source>
</evidence>
<comment type="catalytic activity">
    <reaction evidence="14">
        <text>L-seryl-[protein] + ATP = O-phospho-L-seryl-[protein] + ADP + H(+)</text>
        <dbReference type="Rhea" id="RHEA:17989"/>
        <dbReference type="Rhea" id="RHEA-COMP:9863"/>
        <dbReference type="Rhea" id="RHEA-COMP:11604"/>
        <dbReference type="ChEBI" id="CHEBI:15378"/>
        <dbReference type="ChEBI" id="CHEBI:29999"/>
        <dbReference type="ChEBI" id="CHEBI:30616"/>
        <dbReference type="ChEBI" id="CHEBI:83421"/>
        <dbReference type="ChEBI" id="CHEBI:456216"/>
        <dbReference type="EC" id="2.7.11.1"/>
    </reaction>
</comment>
<feature type="compositionally biased region" description="Basic and acidic residues" evidence="16">
    <location>
        <begin position="1"/>
        <end position="23"/>
    </location>
</feature>
<evidence type="ECO:0000256" key="4">
    <source>
        <dbReference type="ARBA" id="ARBA00013948"/>
    </source>
</evidence>
<dbReference type="PROSITE" id="PS00109">
    <property type="entry name" value="PROTEIN_KINASE_TYR"/>
    <property type="match status" value="1"/>
</dbReference>
<evidence type="ECO:0000256" key="12">
    <source>
        <dbReference type="ARBA" id="ARBA00033194"/>
    </source>
</evidence>
<dbReference type="PROSITE" id="PS00107">
    <property type="entry name" value="PROTEIN_KINASE_ATP"/>
    <property type="match status" value="1"/>
</dbReference>
<evidence type="ECO:0000256" key="6">
    <source>
        <dbReference type="ARBA" id="ARBA00022527"/>
    </source>
</evidence>
<dbReference type="InterPro" id="IPR000719">
    <property type="entry name" value="Prot_kinase_dom"/>
</dbReference>
<dbReference type="GO" id="GO:0043484">
    <property type="term" value="P:regulation of RNA splicing"/>
    <property type="evidence" value="ECO:0007669"/>
    <property type="project" value="TreeGrafter"/>
</dbReference>
<keyword evidence="6" id="KW-0723">Serine/threonine-protein kinase</keyword>
<dbReference type="GO" id="GO:0005634">
    <property type="term" value="C:nucleus"/>
    <property type="evidence" value="ECO:0007669"/>
    <property type="project" value="TreeGrafter"/>
</dbReference>
<keyword evidence="9 18" id="KW-0418">Kinase</keyword>
<evidence type="ECO:0000256" key="13">
    <source>
        <dbReference type="ARBA" id="ARBA00047899"/>
    </source>
</evidence>
<dbReference type="InterPro" id="IPR017441">
    <property type="entry name" value="Protein_kinase_ATP_BS"/>
</dbReference>
<accession>A0AAE0WYR6</accession>
<evidence type="ECO:0000256" key="1">
    <source>
        <dbReference type="ARBA" id="ARBA00003747"/>
    </source>
</evidence>